<feature type="compositionally biased region" description="Basic and acidic residues" evidence="1">
    <location>
        <begin position="871"/>
        <end position="880"/>
    </location>
</feature>
<feature type="region of interest" description="Disordered" evidence="1">
    <location>
        <begin position="857"/>
        <end position="880"/>
    </location>
</feature>
<feature type="compositionally biased region" description="Low complexity" evidence="1">
    <location>
        <begin position="50"/>
        <end position="61"/>
    </location>
</feature>
<evidence type="ECO:0000256" key="1">
    <source>
        <dbReference type="SAM" id="MobiDB-lite"/>
    </source>
</evidence>
<feature type="region of interest" description="Disordered" evidence="1">
    <location>
        <begin position="947"/>
        <end position="989"/>
    </location>
</feature>
<name>A0A0L0FNJ5_9EUKA</name>
<keyword evidence="3" id="KW-1185">Reference proteome</keyword>
<organism evidence="2 3">
    <name type="scientific">Sphaeroforma arctica JP610</name>
    <dbReference type="NCBI Taxonomy" id="667725"/>
    <lineage>
        <taxon>Eukaryota</taxon>
        <taxon>Ichthyosporea</taxon>
        <taxon>Ichthyophonida</taxon>
        <taxon>Sphaeroforma</taxon>
    </lineage>
</organism>
<feature type="compositionally biased region" description="Polar residues" evidence="1">
    <location>
        <begin position="253"/>
        <end position="263"/>
    </location>
</feature>
<reference evidence="2 3" key="1">
    <citation type="submission" date="2011-02" db="EMBL/GenBank/DDBJ databases">
        <title>The Genome Sequence of Sphaeroforma arctica JP610.</title>
        <authorList>
            <consortium name="The Broad Institute Genome Sequencing Platform"/>
            <person name="Russ C."/>
            <person name="Cuomo C."/>
            <person name="Young S.K."/>
            <person name="Zeng Q."/>
            <person name="Gargeya S."/>
            <person name="Alvarado L."/>
            <person name="Berlin A."/>
            <person name="Chapman S.B."/>
            <person name="Chen Z."/>
            <person name="Freedman E."/>
            <person name="Gellesch M."/>
            <person name="Goldberg J."/>
            <person name="Griggs A."/>
            <person name="Gujja S."/>
            <person name="Heilman E."/>
            <person name="Heiman D."/>
            <person name="Howarth C."/>
            <person name="Mehta T."/>
            <person name="Neiman D."/>
            <person name="Pearson M."/>
            <person name="Roberts A."/>
            <person name="Saif S."/>
            <person name="Shea T."/>
            <person name="Shenoy N."/>
            <person name="Sisk P."/>
            <person name="Stolte C."/>
            <person name="Sykes S."/>
            <person name="White J."/>
            <person name="Yandava C."/>
            <person name="Burger G."/>
            <person name="Gray M.W."/>
            <person name="Holland P.W.H."/>
            <person name="King N."/>
            <person name="Lang F.B.F."/>
            <person name="Roger A.J."/>
            <person name="Ruiz-Trillo I."/>
            <person name="Haas B."/>
            <person name="Nusbaum C."/>
            <person name="Birren B."/>
        </authorList>
    </citation>
    <scope>NUCLEOTIDE SEQUENCE [LARGE SCALE GENOMIC DNA]</scope>
    <source>
        <strain evidence="2 3">JP610</strain>
    </source>
</reference>
<dbReference type="RefSeq" id="XP_014151948.1">
    <property type="nucleotide sequence ID" value="XM_014296473.1"/>
</dbReference>
<evidence type="ECO:0000313" key="2">
    <source>
        <dbReference type="EMBL" id="KNC78046.1"/>
    </source>
</evidence>
<feature type="compositionally biased region" description="Basic and acidic residues" evidence="1">
    <location>
        <begin position="266"/>
        <end position="281"/>
    </location>
</feature>
<feature type="compositionally biased region" description="Low complexity" evidence="1">
    <location>
        <begin position="293"/>
        <end position="318"/>
    </location>
</feature>
<dbReference type="Proteomes" id="UP000054560">
    <property type="component" value="Unassembled WGS sequence"/>
</dbReference>
<feature type="region of interest" description="Disordered" evidence="1">
    <location>
        <begin position="253"/>
        <end position="319"/>
    </location>
</feature>
<feature type="region of interest" description="Disordered" evidence="1">
    <location>
        <begin position="22"/>
        <end position="76"/>
    </location>
</feature>
<protein>
    <submittedName>
        <fullName evidence="2">Uncharacterized protein</fullName>
    </submittedName>
</protein>
<proteinExistence type="predicted"/>
<evidence type="ECO:0000313" key="3">
    <source>
        <dbReference type="Proteomes" id="UP000054560"/>
    </source>
</evidence>
<gene>
    <name evidence="2" type="ORF">SARC_09507</name>
</gene>
<dbReference type="GeneID" id="25910011"/>
<dbReference type="EMBL" id="KQ242569">
    <property type="protein sequence ID" value="KNC78046.1"/>
    <property type="molecule type" value="Genomic_DNA"/>
</dbReference>
<feature type="region of interest" description="Disordered" evidence="1">
    <location>
        <begin position="156"/>
        <end position="175"/>
    </location>
</feature>
<feature type="compositionally biased region" description="Polar residues" evidence="1">
    <location>
        <begin position="947"/>
        <end position="986"/>
    </location>
</feature>
<sequence length="1401" mass="153858">MDSPCGVVKGTFTVNVPVTAHDYTGAPTQPPGTVHIGLPTGTGRRSATNPQQAHGPTQHTTPPTPRSQPAHQYKRSHSAEPINILENIQKMQVTQETKPTATADAYVHAHAHTTARRQQQPQILARGALRKNGSLGEKLGSTVAIGRSQSIDVQGLNSERSRSLQVRHGHTTRANGSVLTLTDAMRMTAMNRVRNTPYVDYPYNATHPSPHTAAAHVARCACGRDLRSGSEYSWLQLSIIFCRTNPHTASVNNPHAVSVNSPSTHTDNHDTHTHTQEHTDRPGLQVDIHSTTHDYTNTNTTAQTNKPTHHPTGQTTQPAQRMAMAEDCAKCYVTLTRRLIAAELLHYTRARNDEFAWRNYKQREREMAEDHVDTTQTRLDTVVACPARLLGEIEDATTGLYPGAFSLTTLCLLKEFEVRFAIDAPLARLTKVDVVARLVISREADLGYFQALVLDYIMHQPLPTQSTPADFSQATSSNEYTHTHIQAHASVDTICAPLSDRRMFIQTVERVLNHLMHDLTKYKIHFGPDAPVGALQKVIAYVYFLFSDDEGDGATHAHTRPQAHTHTHTHAHVRARVREYAKEFSNRYPSVREILERCLRDGTQATFSRFVRQNIDEGPSMIQTNEPDFRSPQINKTSSLVRSATSPLKALSTRRTSIQMKTGMGTLTSKGSMKGRAGMGSKGGALSNATISEQTATYVKAHVLARVRGMTSLVLETLEEIEVEREVHAPQWPVVDLLGVTVPHYLGMIARELSQLFKDLTEVVVMDEMFDLFFSIKQLKGRCHALCNADDMFPMADWFGPVVFGWLDAFEVSSRQTVDTCLADDMLVHVRTPSAPRALRQSQTQPFAQALSQQITGHETTHAQAQHHTTAKQDAKKTNTVDMIPKDSTHLTVSTEHTAAPATAGAWHTHSVGEVFMHLLKSLAFLDRLNLEDDTKQPIVAIGAGTAHTTDTAQSPANTPGDSNASIQSGATASVLSGASRESTPSVKMGPNLRHIVHVKYAHILGKTVEYYQTKLLLQMSRIRDIAIHSVRTGGPTEGVKQLCCGLSNMQHLHTHLVDMCMALNMTPEQTQRAQDAVKKPIKPINSDPDAEKFVSILGQTFVSVDRGVATTSDLLRDTIAQCLVERVKTATRGMYSTKQERYALYAPQTLSPTLKKKKRGLWSRIQAVGMTTPPGSTNSLNKQGNSSNKNLSGIFTSSGSNTATGLSVLDVATDNITPVVNPTLIGARLCGDMAIVVRSLTSVVVASVNPKELSADIINGTWKEFVAGVTRLLLPPSGPDGDLPTNDVLLIIQLFLEPLKEVYAQSATGAGIQLVDQESCVYLERCLADYEGPSEALVHRYNMIMNEPLRENEDVTEYITKQETVQHIPDILALRHHDQVAEAFSAANNVKGAASGTMFF</sequence>
<accession>A0A0L0FNJ5</accession>